<proteinExistence type="inferred from homology"/>
<dbReference type="Gene3D" id="1.10.10.10">
    <property type="entry name" value="Winged helix-like DNA-binding domain superfamily/Winged helix DNA-binding domain"/>
    <property type="match status" value="1"/>
</dbReference>
<comment type="caution">
    <text evidence="7">The sequence shown here is derived from an EMBL/GenBank/DDBJ whole genome shotgun (WGS) entry which is preliminary data.</text>
</comment>
<evidence type="ECO:0000256" key="2">
    <source>
        <dbReference type="ARBA" id="ARBA00022980"/>
    </source>
</evidence>
<dbReference type="InterPro" id="IPR018277">
    <property type="entry name" value="Ribosomal_eS19_CS"/>
</dbReference>
<evidence type="ECO:0000313" key="7">
    <source>
        <dbReference type="EMBL" id="HGU59614.1"/>
    </source>
</evidence>
<dbReference type="SMART" id="SM01413">
    <property type="entry name" value="Ribosomal_S19e"/>
    <property type="match status" value="1"/>
</dbReference>
<dbReference type="Pfam" id="PF01090">
    <property type="entry name" value="Ribosomal_S19e"/>
    <property type="match status" value="1"/>
</dbReference>
<dbReference type="InterPro" id="IPR027548">
    <property type="entry name" value="Ribosomal_eS19_archaeal"/>
</dbReference>
<comment type="subunit">
    <text evidence="5">Part of the 30S ribosomal subunit.</text>
</comment>
<dbReference type="EMBL" id="DTAK01000039">
    <property type="protein sequence ID" value="HGU59614.1"/>
    <property type="molecule type" value="Genomic_DNA"/>
</dbReference>
<gene>
    <name evidence="5" type="primary">rps19e</name>
    <name evidence="8" type="ORF">ENL48_03040</name>
    <name evidence="7" type="ORF">ENT89_05570</name>
    <name evidence="6" type="ORF">ENX77_00380</name>
</gene>
<dbReference type="PROSITE" id="PS00628">
    <property type="entry name" value="RIBOSOMAL_S19E"/>
    <property type="match status" value="1"/>
</dbReference>
<dbReference type="InterPro" id="IPR036388">
    <property type="entry name" value="WH-like_DNA-bd_sf"/>
</dbReference>
<dbReference type="EMBL" id="DTPI01000004">
    <property type="protein sequence ID" value="HGE65589.1"/>
    <property type="molecule type" value="Genomic_DNA"/>
</dbReference>
<evidence type="ECO:0000313" key="6">
    <source>
        <dbReference type="EMBL" id="HGE65589.1"/>
    </source>
</evidence>
<dbReference type="GO" id="GO:0003723">
    <property type="term" value="F:RNA binding"/>
    <property type="evidence" value="ECO:0007669"/>
    <property type="project" value="TreeGrafter"/>
</dbReference>
<dbReference type="SUPFAM" id="SSF46785">
    <property type="entry name" value="Winged helix' DNA-binding domain"/>
    <property type="match status" value="1"/>
</dbReference>
<dbReference type="FunFam" id="1.10.10.10:FF:000449">
    <property type="entry name" value="30S ribosomal protein S19e"/>
    <property type="match status" value="1"/>
</dbReference>
<dbReference type="GO" id="GO:0022627">
    <property type="term" value="C:cytosolic small ribosomal subunit"/>
    <property type="evidence" value="ECO:0007669"/>
    <property type="project" value="TreeGrafter"/>
</dbReference>
<dbReference type="GO" id="GO:0003735">
    <property type="term" value="F:structural constituent of ribosome"/>
    <property type="evidence" value="ECO:0007669"/>
    <property type="project" value="InterPro"/>
</dbReference>
<dbReference type="InterPro" id="IPR036390">
    <property type="entry name" value="WH_DNA-bd_sf"/>
</dbReference>
<dbReference type="HAMAP" id="MF_01474">
    <property type="entry name" value="Ribosomal_eS19"/>
    <property type="match status" value="1"/>
</dbReference>
<evidence type="ECO:0000313" key="8">
    <source>
        <dbReference type="EMBL" id="HHF48174.1"/>
    </source>
</evidence>
<evidence type="ECO:0000256" key="5">
    <source>
        <dbReference type="HAMAP-Rule" id="MF_01474"/>
    </source>
</evidence>
<dbReference type="GO" id="GO:0000028">
    <property type="term" value="P:ribosomal small subunit assembly"/>
    <property type="evidence" value="ECO:0007669"/>
    <property type="project" value="TreeGrafter"/>
</dbReference>
<dbReference type="InterPro" id="IPR001266">
    <property type="entry name" value="Ribosomal_eS19"/>
</dbReference>
<keyword evidence="2 5" id="KW-0689">Ribosomal protein</keyword>
<dbReference type="NCBIfam" id="NF006811">
    <property type="entry name" value="PRK09333.1"/>
    <property type="match status" value="1"/>
</dbReference>
<evidence type="ECO:0000256" key="1">
    <source>
        <dbReference type="ARBA" id="ARBA00010014"/>
    </source>
</evidence>
<comment type="similarity">
    <text evidence="1 5">Belongs to the eukaryotic ribosomal protein eS19 family.</text>
</comment>
<dbReference type="PANTHER" id="PTHR11710">
    <property type="entry name" value="40S RIBOSOMAL PROTEIN S19"/>
    <property type="match status" value="1"/>
</dbReference>
<sequence>MATVYDVPANILIERVAEKLKEMKEFEPPAWAKYVKTGAHKERSPEREDWWFVRVAAVFRKVYINGPVGIERLRTAYGGRKNRGVKPEKFRKGSGSIIRKALQQLEKAGFVEKTKEGRVVTSKGRSFLDKIATEIKRELEKEIPALAKY</sequence>
<protein>
    <recommendedName>
        <fullName evidence="4 5">Small ribosomal subunit protein eS19</fullName>
    </recommendedName>
</protein>
<comment type="function">
    <text evidence="5">May be involved in maturation of the 30S ribosomal subunit.</text>
</comment>
<evidence type="ECO:0000256" key="3">
    <source>
        <dbReference type="ARBA" id="ARBA00023274"/>
    </source>
</evidence>
<evidence type="ECO:0000256" key="4">
    <source>
        <dbReference type="ARBA" id="ARBA00035143"/>
    </source>
</evidence>
<accession>A0A7C4W485</accession>
<reference evidence="7" key="1">
    <citation type="journal article" date="2020" name="mSystems">
        <title>Genome- and Community-Level Interaction Insights into Carbon Utilization and Element Cycling Functions of Hydrothermarchaeota in Hydrothermal Sediment.</title>
        <authorList>
            <person name="Zhou Z."/>
            <person name="Liu Y."/>
            <person name="Xu W."/>
            <person name="Pan J."/>
            <person name="Luo Z.H."/>
            <person name="Li M."/>
        </authorList>
    </citation>
    <scope>NUCLEOTIDE SEQUENCE [LARGE SCALE GENOMIC DNA]</scope>
    <source>
        <strain evidence="8">SpSt-10</strain>
        <strain evidence="7">SpSt-62</strain>
        <strain evidence="6">SpSt-97</strain>
    </source>
</reference>
<dbReference type="PANTHER" id="PTHR11710:SF0">
    <property type="entry name" value="40S RIBOSOMAL PROTEIN S19"/>
    <property type="match status" value="1"/>
</dbReference>
<dbReference type="EMBL" id="DRUC01000047">
    <property type="protein sequence ID" value="HHF48174.1"/>
    <property type="molecule type" value="Genomic_DNA"/>
</dbReference>
<dbReference type="GO" id="GO:0006412">
    <property type="term" value="P:translation"/>
    <property type="evidence" value="ECO:0007669"/>
    <property type="project" value="UniProtKB-UniRule"/>
</dbReference>
<dbReference type="AlphaFoldDB" id="A0A7C4W485"/>
<organism evidence="7">
    <name type="scientific">Geoglobus ahangari</name>
    <dbReference type="NCBI Taxonomy" id="113653"/>
    <lineage>
        <taxon>Archaea</taxon>
        <taxon>Methanobacteriati</taxon>
        <taxon>Methanobacteriota</taxon>
        <taxon>Archaeoglobi</taxon>
        <taxon>Archaeoglobales</taxon>
        <taxon>Archaeoglobaceae</taxon>
        <taxon>Geoglobus</taxon>
    </lineage>
</organism>
<name>A0A7C4W485_9EURY</name>
<keyword evidence="3 5" id="KW-0687">Ribonucleoprotein</keyword>